<evidence type="ECO:0000256" key="13">
    <source>
        <dbReference type="SAM" id="MobiDB-lite"/>
    </source>
</evidence>
<keyword evidence="10 12" id="KW-0505">Motor protein</keyword>
<evidence type="ECO:0000256" key="6">
    <source>
        <dbReference type="ARBA" id="ARBA00022692"/>
    </source>
</evidence>
<feature type="domain" description="DEK-C" evidence="16">
    <location>
        <begin position="1739"/>
        <end position="1794"/>
    </location>
</feature>
<dbReference type="Gene3D" id="3.40.850.10">
    <property type="entry name" value="Kinesin motor domain"/>
    <property type="match status" value="1"/>
</dbReference>
<dbReference type="InterPro" id="IPR036961">
    <property type="entry name" value="Kinesin_motor_dom_sf"/>
</dbReference>
<evidence type="ECO:0000256" key="1">
    <source>
        <dbReference type="ARBA" id="ARBA00004651"/>
    </source>
</evidence>
<proteinExistence type="inferred from homology"/>
<feature type="transmembrane region" description="Helical" evidence="14">
    <location>
        <begin position="1584"/>
        <end position="1607"/>
    </location>
</feature>
<dbReference type="GO" id="GO:0030428">
    <property type="term" value="C:cell septum"/>
    <property type="evidence" value="ECO:0007669"/>
    <property type="project" value="TreeGrafter"/>
</dbReference>
<feature type="compositionally biased region" description="Polar residues" evidence="13">
    <location>
        <begin position="567"/>
        <end position="582"/>
    </location>
</feature>
<sequence>MVRGRKPQLSMIIDNVVNCEGKTKDEIINNLRDLYMNEVFYMKVGSNALLSVNPQRPVESSNDETLEKYTEIALDTSNENKRKLSPHIFEMVCSAYFHMFRNKEDQTIMLNGLTGSGKTFCRQLIINQLCAISKGKKRSKTKNGLKYAQTILNAFGNSQSMENLDASNYGLYTEVQYNSHGKIIGAKFLDYILDKHHLYSTYESERNFHVFYYLLAGASQSEKSYWRLGDTTTYEYLSGERAINQTDEKNYEDLAIALKSLGIGRSTQRQIFQLLAAILHIGNIHFIDAADPQQDSCQVKNLDELEIVSEYLGIHPRNLETILTYKTMLIKRELCTVFLTAEHAEVQKNEFASLLYSLLFKWIVEHINTKLCKTEEETANFIGIMDFRGTTTAEEGDLFQLLSNFANEKLYQFTNQQLFTIPADDYRVQKLDITIPKYEENLDTPFGKNKDVIELFTEGKGLLTIMDSECNRSKPDTQRLLSKFDPLQKNDSFCLNGNDDFTIRHYFGDCDYNVSNFIKCNSDNMNPDFVALLKGSGDMPASSNEFIVGLFSEKVIATKSLPRGSTNNICEVQPSQKPLRTPSTKRKKGREKPTSEIIPTIGNQLNDSLNEVIDTMNNTNPWFVYCLKPNKYQKQSSYKFDTEFVKKQIEIFGITNVAQAREYDFTSYYTFDEFLEIFNPIIEPMELNQTDSKEKCIAFANIFNWTNKEFAIGSSKVFIAEEQWKILDNEVRAVENALRSEKRKPEGDENGEGEVRSMVFGDDAEESCSLEGESESQLDSEIYQSDEDFEPEILGNKNVESAQKGDESDEEEEEHMTTARKQWLCCTWCLTWYICNCCLAKCGKMVRKDIQMAWREKLALNLIILILSLAIIFYIVGLGQIICPKKNWLSHEEIGLQSNSKKMLVGLHGRYLDVTEFFKSNNHRIFEEVEDYAGRDVTYMFWSPLDLWGVSYCLNVGEKPGNDWDYIYKTFESIRKNYVKSGQYIHRQDEPPTTPKGQKTGYKKDYVHYLLKNYFKGWIVENKNVVNVPTTLNKGQTYPQYVIIHENIYDVTPYFSSPVKFLGEFGSVVLANQNKDVTKEFDEYRTKYIMNGNKVLNSEYENYHPDQCLRCMGDLFFYGKVDHRNDFRCQFTNYILLIGSLIIVTVIGVKFLAALQLTSRKDPEEHDKFVICQVPCYTEDEESLLRTIKSLSILRYDDKRKLLFIIADGMIIGSGNDRPTPRIVLDLLGVDPSVDPEAFAFQSIGEGNKQYNMAKIYSGLYECQGRSVPFIVVVKVGAPSERSRPGNRGKRDSQMILMRFLSKVHSNSPMSPMELELYHQIKNIIGVNPSFYEYVLMVDADTQVVPDSLNRMVSCMIHDSKIMGICGETKILNEKASWVTMIQVYEYFISHHLAKAFESLFGSVTCLPGCFSMYRIRTPTKRIPLLISNAVIEDYSECKVDTLHKKNLLSLGEDRYLTTLLMKHFPQMKLKFTPDALCQTNVPDRFNVLLSQRRRWINSTVHNLIELLFLPQLCGFCCFSLRFVVMIDLFATLIQPVTMVYLVYLIYYIIFSGERLPTISLLLILAMYGFQIVIFLLKKQWQHVGWMIIYLMAMPLYGFFIPLYSFWHFDDFSWGNTRVVVGDGKKKEFVAETEKFDPSSIPTKTWDEYEQDLYEQSTKDSRIDDFSDPPQYSSSIPTMPQQSMQMQQLYAESAYGGGSTYNGPGYQSQYMSVMNPNVSMNSSIPSQRQSMDSSQMNRIPTDEEIVAQIQNIIYNSDLMKITKKQVREELSNYFGLDMSSKKDFINCTIEEILSGQM</sequence>
<dbReference type="GO" id="GO:0003779">
    <property type="term" value="F:actin binding"/>
    <property type="evidence" value="ECO:0007669"/>
    <property type="project" value="UniProtKB-KW"/>
</dbReference>
<dbReference type="PROSITE" id="PS51456">
    <property type="entry name" value="MYOSIN_MOTOR"/>
    <property type="match status" value="1"/>
</dbReference>
<evidence type="ECO:0000256" key="12">
    <source>
        <dbReference type="PROSITE-ProRule" id="PRU00782"/>
    </source>
</evidence>
<keyword evidence="12" id="KW-0067">ATP-binding</keyword>
<evidence type="ECO:0000256" key="4">
    <source>
        <dbReference type="ARBA" id="ARBA00022676"/>
    </source>
</evidence>
<dbReference type="CDD" id="cd04190">
    <property type="entry name" value="Chitin_synth_C"/>
    <property type="match status" value="1"/>
</dbReference>
<comment type="subcellular location">
    <subcellularLocation>
        <location evidence="1">Cell membrane</location>
        <topology evidence="1">Multi-pass membrane protein</topology>
    </subcellularLocation>
</comment>
<keyword evidence="12" id="KW-0009">Actin-binding</keyword>
<evidence type="ECO:0000256" key="2">
    <source>
        <dbReference type="ARBA" id="ARBA00012543"/>
    </source>
</evidence>
<dbReference type="SMART" id="SM00242">
    <property type="entry name" value="MYSc"/>
    <property type="match status" value="1"/>
</dbReference>
<dbReference type="Gene3D" id="1.20.120.720">
    <property type="entry name" value="Myosin VI head, motor domain, U50 subdomain"/>
    <property type="match status" value="1"/>
</dbReference>
<dbReference type="Gene3D" id="3.90.550.10">
    <property type="entry name" value="Spore Coat Polysaccharide Biosynthesis Protein SpsA, Chain A"/>
    <property type="match status" value="1"/>
</dbReference>
<dbReference type="InterPro" id="IPR027417">
    <property type="entry name" value="P-loop_NTPase"/>
</dbReference>
<evidence type="ECO:0000313" key="17">
    <source>
        <dbReference type="EMBL" id="ORY37340.1"/>
    </source>
</evidence>
<dbReference type="InterPro" id="IPR004835">
    <property type="entry name" value="Chitin_synth"/>
</dbReference>
<feature type="region of interest" description="Disordered" evidence="13">
    <location>
        <begin position="567"/>
        <end position="594"/>
    </location>
</feature>
<evidence type="ECO:0000256" key="10">
    <source>
        <dbReference type="ARBA" id="ARBA00023175"/>
    </source>
</evidence>
<dbReference type="SUPFAM" id="SSF52540">
    <property type="entry name" value="P-loop containing nucleoside triphosphate hydrolases"/>
    <property type="match status" value="1"/>
</dbReference>
<dbReference type="GO" id="GO:0005886">
    <property type="term" value="C:plasma membrane"/>
    <property type="evidence" value="ECO:0007669"/>
    <property type="project" value="UniProtKB-SubCell"/>
</dbReference>
<dbReference type="PRINTS" id="PR00193">
    <property type="entry name" value="MYOSINHEAVY"/>
</dbReference>
<evidence type="ECO:0000256" key="8">
    <source>
        <dbReference type="ARBA" id="ARBA00023123"/>
    </source>
</evidence>
<keyword evidence="6 14" id="KW-0812">Transmembrane</keyword>
<keyword evidence="8 12" id="KW-0518">Myosin</keyword>
<dbReference type="EC" id="2.4.1.16" evidence="2"/>
<organism evidence="17 18">
    <name type="scientific">Neocallimastix californiae</name>
    <dbReference type="NCBI Taxonomy" id="1754190"/>
    <lineage>
        <taxon>Eukaryota</taxon>
        <taxon>Fungi</taxon>
        <taxon>Fungi incertae sedis</taxon>
        <taxon>Chytridiomycota</taxon>
        <taxon>Chytridiomycota incertae sedis</taxon>
        <taxon>Neocallimastigomycetes</taxon>
        <taxon>Neocallimastigales</taxon>
        <taxon>Neocallimastigaceae</taxon>
        <taxon>Neocallimastix</taxon>
    </lineage>
</organism>
<reference evidence="17 18" key="1">
    <citation type="submission" date="2016-08" db="EMBL/GenBank/DDBJ databases">
        <title>A Parts List for Fungal Cellulosomes Revealed by Comparative Genomics.</title>
        <authorList>
            <consortium name="DOE Joint Genome Institute"/>
            <person name="Haitjema C.H."/>
            <person name="Gilmore S.P."/>
            <person name="Henske J.K."/>
            <person name="Solomon K.V."/>
            <person name="De Groot R."/>
            <person name="Kuo A."/>
            <person name="Mondo S.J."/>
            <person name="Salamov A.A."/>
            <person name="Labutti K."/>
            <person name="Zhao Z."/>
            <person name="Chiniquy J."/>
            <person name="Barry K."/>
            <person name="Brewer H.M."/>
            <person name="Purvine S.O."/>
            <person name="Wright A.T."/>
            <person name="Boxma B."/>
            <person name="Van Alen T."/>
            <person name="Hackstein J.H."/>
            <person name="Baker S.E."/>
            <person name="Grigoriev I.V."/>
            <person name="O'Malley M.A."/>
        </authorList>
    </citation>
    <scope>NUCLEOTIDE SEQUENCE [LARGE SCALE GENOMIC DNA]</scope>
    <source>
        <strain evidence="17 18">G1</strain>
    </source>
</reference>
<feature type="transmembrane region" description="Helical" evidence="14">
    <location>
        <begin position="1556"/>
        <end position="1577"/>
    </location>
</feature>
<dbReference type="InterPro" id="IPR029044">
    <property type="entry name" value="Nucleotide-diphossugar_trans"/>
</dbReference>
<evidence type="ECO:0000256" key="9">
    <source>
        <dbReference type="ARBA" id="ARBA00023136"/>
    </source>
</evidence>
<dbReference type="GO" id="GO:0004100">
    <property type="term" value="F:chitin synthase activity"/>
    <property type="evidence" value="ECO:0007669"/>
    <property type="project" value="UniProtKB-EC"/>
</dbReference>
<evidence type="ECO:0000256" key="5">
    <source>
        <dbReference type="ARBA" id="ARBA00022679"/>
    </source>
</evidence>
<dbReference type="GO" id="GO:0016459">
    <property type="term" value="C:myosin complex"/>
    <property type="evidence" value="ECO:0007669"/>
    <property type="project" value="UniProtKB-KW"/>
</dbReference>
<accession>A0A1Y2BRG5</accession>
<keyword evidence="5" id="KW-0808">Transferase</keyword>
<dbReference type="GO" id="GO:0003774">
    <property type="term" value="F:cytoskeletal motor activity"/>
    <property type="evidence" value="ECO:0007669"/>
    <property type="project" value="UniProtKB-UniRule"/>
</dbReference>
<dbReference type="OrthoDB" id="370884at2759"/>
<dbReference type="Pfam" id="PF00063">
    <property type="entry name" value="Myosin_head"/>
    <property type="match status" value="1"/>
</dbReference>
<dbReference type="PANTHER" id="PTHR22914:SF13">
    <property type="entry name" value="CHITIN SYNTHASE"/>
    <property type="match status" value="1"/>
</dbReference>
<feature type="binding site" evidence="12">
    <location>
        <begin position="112"/>
        <end position="119"/>
    </location>
    <ligand>
        <name>ATP</name>
        <dbReference type="ChEBI" id="CHEBI:30616"/>
    </ligand>
</feature>
<dbReference type="GO" id="GO:0031505">
    <property type="term" value="P:fungal-type cell wall organization"/>
    <property type="evidence" value="ECO:0007669"/>
    <property type="project" value="TreeGrafter"/>
</dbReference>
<evidence type="ECO:0000256" key="7">
    <source>
        <dbReference type="ARBA" id="ARBA00022989"/>
    </source>
</evidence>
<protein>
    <recommendedName>
        <fullName evidence="2">chitin synthase</fullName>
        <ecNumber evidence="2">2.4.1.16</ecNumber>
    </recommendedName>
</protein>
<keyword evidence="12" id="KW-0547">Nucleotide-binding</keyword>
<keyword evidence="11" id="KW-0325">Glycoprotein</keyword>
<gene>
    <name evidence="17" type="ORF">LY90DRAFT_459413</name>
</gene>
<evidence type="ECO:0000256" key="11">
    <source>
        <dbReference type="ARBA" id="ARBA00023180"/>
    </source>
</evidence>
<dbReference type="Gene3D" id="1.10.10.60">
    <property type="entry name" value="Homeodomain-like"/>
    <property type="match status" value="1"/>
</dbReference>
<name>A0A1Y2BRG5_9FUNG</name>
<keyword evidence="18" id="KW-1185">Reference proteome</keyword>
<dbReference type="PANTHER" id="PTHR22914">
    <property type="entry name" value="CHITIN SYNTHASE"/>
    <property type="match status" value="1"/>
</dbReference>
<evidence type="ECO:0000259" key="16">
    <source>
        <dbReference type="PROSITE" id="PS51998"/>
    </source>
</evidence>
<keyword evidence="3" id="KW-1003">Cell membrane</keyword>
<dbReference type="Gene3D" id="1.20.58.530">
    <property type="match status" value="1"/>
</dbReference>
<evidence type="ECO:0000256" key="14">
    <source>
        <dbReference type="SAM" id="Phobius"/>
    </source>
</evidence>
<feature type="transmembrane region" description="Helical" evidence="14">
    <location>
        <begin position="1529"/>
        <end position="1550"/>
    </location>
</feature>
<keyword evidence="4" id="KW-0328">Glycosyltransferase</keyword>
<dbReference type="PROSITE" id="PS51998">
    <property type="entry name" value="DEK_C"/>
    <property type="match status" value="1"/>
</dbReference>
<feature type="domain" description="Myosin motor" evidence="15">
    <location>
        <begin position="11"/>
        <end position="732"/>
    </location>
</feature>
<keyword evidence="7 14" id="KW-1133">Transmembrane helix</keyword>
<dbReference type="STRING" id="1754190.A0A1Y2BRG5"/>
<dbReference type="Pfam" id="PF08766">
    <property type="entry name" value="DEK_C"/>
    <property type="match status" value="1"/>
</dbReference>
<evidence type="ECO:0000313" key="18">
    <source>
        <dbReference type="Proteomes" id="UP000193920"/>
    </source>
</evidence>
<dbReference type="GO" id="GO:0006031">
    <property type="term" value="P:chitin biosynthetic process"/>
    <property type="evidence" value="ECO:0007669"/>
    <property type="project" value="TreeGrafter"/>
</dbReference>
<feature type="transmembrane region" description="Helical" evidence="14">
    <location>
        <begin position="1134"/>
        <end position="1153"/>
    </location>
</feature>
<keyword evidence="9 14" id="KW-0472">Membrane</keyword>
<evidence type="ECO:0000256" key="3">
    <source>
        <dbReference type="ARBA" id="ARBA00022475"/>
    </source>
</evidence>
<evidence type="ECO:0000259" key="15">
    <source>
        <dbReference type="PROSITE" id="PS51456"/>
    </source>
</evidence>
<dbReference type="EMBL" id="MCOG01000143">
    <property type="protein sequence ID" value="ORY37340.1"/>
    <property type="molecule type" value="Genomic_DNA"/>
</dbReference>
<comment type="similarity">
    <text evidence="12">Belongs to the TRAFAC class myosin-kinesin ATPase superfamily. Myosin family.</text>
</comment>
<dbReference type="InterPro" id="IPR001609">
    <property type="entry name" value="Myosin_head_motor_dom-like"/>
</dbReference>
<dbReference type="SUPFAM" id="SSF53448">
    <property type="entry name" value="Nucleotide-diphospho-sugar transferases"/>
    <property type="match status" value="1"/>
</dbReference>
<dbReference type="InterPro" id="IPR036400">
    <property type="entry name" value="Cyt_B5-like_heme/steroid_sf"/>
</dbReference>
<comment type="caution">
    <text evidence="12">Lacks conserved residue(s) required for the propagation of feature annotation.</text>
</comment>
<dbReference type="SUPFAM" id="SSF55856">
    <property type="entry name" value="Cytochrome b5-like heme/steroid binding domain"/>
    <property type="match status" value="1"/>
</dbReference>
<dbReference type="GO" id="GO:0005524">
    <property type="term" value="F:ATP binding"/>
    <property type="evidence" value="ECO:0007669"/>
    <property type="project" value="UniProtKB-UniRule"/>
</dbReference>
<dbReference type="Proteomes" id="UP000193920">
    <property type="component" value="Unassembled WGS sequence"/>
</dbReference>
<dbReference type="SUPFAM" id="SSF109715">
    <property type="entry name" value="DEK C-terminal domain"/>
    <property type="match status" value="1"/>
</dbReference>
<comment type="caution">
    <text evidence="17">The sequence shown here is derived from an EMBL/GenBank/DDBJ whole genome shotgun (WGS) entry which is preliminary data.</text>
</comment>
<dbReference type="Pfam" id="PF03142">
    <property type="entry name" value="Chitin_synth_2"/>
    <property type="match status" value="1"/>
</dbReference>
<feature type="region of interest" description="Disordered" evidence="13">
    <location>
        <begin position="794"/>
        <end position="814"/>
    </location>
</feature>
<dbReference type="InterPro" id="IPR014876">
    <property type="entry name" value="DEK_C"/>
</dbReference>
<feature type="transmembrane region" description="Helical" evidence="14">
    <location>
        <begin position="858"/>
        <end position="877"/>
    </location>
</feature>
<dbReference type="Gene3D" id="1.10.10.820">
    <property type="match status" value="1"/>
</dbReference>